<proteinExistence type="predicted"/>
<accession>A0A7W8AVK2</accession>
<feature type="compositionally biased region" description="Polar residues" evidence="1">
    <location>
        <begin position="84"/>
        <end position="94"/>
    </location>
</feature>
<organism evidence="2 3">
    <name type="scientific">Streptomyces spectabilis</name>
    <dbReference type="NCBI Taxonomy" id="68270"/>
    <lineage>
        <taxon>Bacteria</taxon>
        <taxon>Bacillati</taxon>
        <taxon>Actinomycetota</taxon>
        <taxon>Actinomycetes</taxon>
        <taxon>Kitasatosporales</taxon>
        <taxon>Streptomycetaceae</taxon>
        <taxon>Streptomyces</taxon>
    </lineage>
</organism>
<sequence length="94" mass="9999">MAEHAPQGRSGQRTAREAVFASRTGPPPAGMEAAVSPSPLTPAQRADPRVIHGNAPPLAVEERTHRRTATHPEHAGTVPHARTDNNLAIRNYAS</sequence>
<dbReference type="AlphaFoldDB" id="A0A7W8AVK2"/>
<protein>
    <submittedName>
        <fullName evidence="2">Uncharacterized protein</fullName>
    </submittedName>
</protein>
<gene>
    <name evidence="2" type="ORF">FHS40_003199</name>
</gene>
<feature type="compositionally biased region" description="Basic and acidic residues" evidence="1">
    <location>
        <begin position="60"/>
        <end position="74"/>
    </location>
</feature>
<evidence type="ECO:0000313" key="3">
    <source>
        <dbReference type="Proteomes" id="UP000549009"/>
    </source>
</evidence>
<evidence type="ECO:0000256" key="1">
    <source>
        <dbReference type="SAM" id="MobiDB-lite"/>
    </source>
</evidence>
<feature type="region of interest" description="Disordered" evidence="1">
    <location>
        <begin position="1"/>
        <end position="94"/>
    </location>
</feature>
<keyword evidence="3" id="KW-1185">Reference proteome</keyword>
<evidence type="ECO:0000313" key="2">
    <source>
        <dbReference type="EMBL" id="MBB5104137.1"/>
    </source>
</evidence>
<reference evidence="2 3" key="1">
    <citation type="submission" date="2020-08" db="EMBL/GenBank/DDBJ databases">
        <title>Genomic Encyclopedia of Type Strains, Phase III (KMG-III): the genomes of soil and plant-associated and newly described type strains.</title>
        <authorList>
            <person name="Whitman W."/>
        </authorList>
    </citation>
    <scope>NUCLEOTIDE SEQUENCE [LARGE SCALE GENOMIC DNA]</scope>
    <source>
        <strain evidence="2 3">CECT 3146</strain>
    </source>
</reference>
<name>A0A7W8AVK2_STRST</name>
<comment type="caution">
    <text evidence="2">The sequence shown here is derived from an EMBL/GenBank/DDBJ whole genome shotgun (WGS) entry which is preliminary data.</text>
</comment>
<dbReference type="Proteomes" id="UP000549009">
    <property type="component" value="Unassembled WGS sequence"/>
</dbReference>
<dbReference type="EMBL" id="JACHJD010000004">
    <property type="protein sequence ID" value="MBB5104137.1"/>
    <property type="molecule type" value="Genomic_DNA"/>
</dbReference>